<organism evidence="1">
    <name type="scientific">Citrobacter amalonaticus</name>
    <dbReference type="NCBI Taxonomy" id="35703"/>
    <lineage>
        <taxon>Bacteria</taxon>
        <taxon>Pseudomonadati</taxon>
        <taxon>Pseudomonadota</taxon>
        <taxon>Gammaproteobacteria</taxon>
        <taxon>Enterobacterales</taxon>
        <taxon>Enterobacteriaceae</taxon>
        <taxon>Citrobacter</taxon>
    </lineage>
</organism>
<evidence type="ECO:0000313" key="1">
    <source>
        <dbReference type="EMBL" id="VYS78141.1"/>
    </source>
</evidence>
<dbReference type="EMBL" id="CACRTI010000001">
    <property type="protein sequence ID" value="VYS78141.1"/>
    <property type="molecule type" value="Genomic_DNA"/>
</dbReference>
<name>A0A6N2RDE3_CITAM</name>
<proteinExistence type="predicted"/>
<protein>
    <submittedName>
        <fullName evidence="1">Uncharacterized protein</fullName>
    </submittedName>
</protein>
<dbReference type="AlphaFoldDB" id="A0A6N2RDE3"/>
<sequence length="39" mass="4350">MHLNPVTLVIMALIAWMAISSLANQSEGLLWLNLLWAQS</sequence>
<accession>A0A6N2RDE3</accession>
<reference evidence="1" key="1">
    <citation type="submission" date="2019-11" db="EMBL/GenBank/DDBJ databases">
        <authorList>
            <person name="Feng L."/>
        </authorList>
    </citation>
    <scope>NUCLEOTIDE SEQUENCE</scope>
    <source>
        <strain evidence="1">CAmalonaticusLFYP1</strain>
    </source>
</reference>
<gene>
    <name evidence="1" type="ORF">CALFYP1_00003</name>
</gene>